<dbReference type="EMBL" id="BSDC01000003">
    <property type="protein sequence ID" value="GLH68104.1"/>
    <property type="molecule type" value="Genomic_DNA"/>
</dbReference>
<keyword evidence="1" id="KW-0812">Transmembrane</keyword>
<protein>
    <submittedName>
        <fullName evidence="2">Uncharacterized protein</fullName>
    </submittedName>
</protein>
<name>A0ABQ5Q0Y4_9BACT</name>
<dbReference type="Proteomes" id="UP001165044">
    <property type="component" value="Unassembled WGS sequence"/>
</dbReference>
<proteinExistence type="predicted"/>
<reference evidence="2" key="1">
    <citation type="journal article" date="2023" name="Antonie Van Leeuwenhoek">
        <title>Mesoterricola silvestris gen. nov., sp. nov., Mesoterricola sediminis sp. nov., Geothrix oryzae sp. nov., Geothrix edaphica sp. nov., Geothrix rubra sp. nov., and Geothrix limicola sp. nov., six novel members of Acidobacteriota isolated from soils.</title>
        <authorList>
            <person name="Itoh H."/>
            <person name="Sugisawa Y."/>
            <person name="Mise K."/>
            <person name="Xu Z."/>
            <person name="Kuniyasu M."/>
            <person name="Ushijima N."/>
            <person name="Kawano K."/>
            <person name="Kobayashi E."/>
            <person name="Shiratori Y."/>
            <person name="Masuda Y."/>
            <person name="Senoo K."/>
        </authorList>
    </citation>
    <scope>NUCLEOTIDE SEQUENCE</scope>
    <source>
        <strain evidence="2">Red802</strain>
    </source>
</reference>
<evidence type="ECO:0000313" key="3">
    <source>
        <dbReference type="Proteomes" id="UP001165044"/>
    </source>
</evidence>
<organism evidence="2 3">
    <name type="scientific">Geothrix edaphica</name>
    <dbReference type="NCBI Taxonomy" id="2927976"/>
    <lineage>
        <taxon>Bacteria</taxon>
        <taxon>Pseudomonadati</taxon>
        <taxon>Acidobacteriota</taxon>
        <taxon>Holophagae</taxon>
        <taxon>Holophagales</taxon>
        <taxon>Holophagaceae</taxon>
        <taxon>Geothrix</taxon>
    </lineage>
</organism>
<comment type="caution">
    <text evidence="2">The sequence shown here is derived from an EMBL/GenBank/DDBJ whole genome shotgun (WGS) entry which is preliminary data.</text>
</comment>
<gene>
    <name evidence="2" type="ORF">GETHED_24680</name>
</gene>
<feature type="transmembrane region" description="Helical" evidence="1">
    <location>
        <begin position="31"/>
        <end position="50"/>
    </location>
</feature>
<evidence type="ECO:0000313" key="2">
    <source>
        <dbReference type="EMBL" id="GLH68104.1"/>
    </source>
</evidence>
<keyword evidence="3" id="KW-1185">Reference proteome</keyword>
<keyword evidence="1" id="KW-1133">Transmembrane helix</keyword>
<keyword evidence="1" id="KW-0472">Membrane</keyword>
<dbReference type="RefSeq" id="WP_285609788.1">
    <property type="nucleotide sequence ID" value="NZ_BSDC01000003.1"/>
</dbReference>
<evidence type="ECO:0000256" key="1">
    <source>
        <dbReference type="SAM" id="Phobius"/>
    </source>
</evidence>
<sequence>MTTHTHPHPHGHAHFHPQVPLTRFALDHPYAAEWTLVILGTLAALLLWYWNR</sequence>
<accession>A0ABQ5Q0Y4</accession>